<dbReference type="InterPro" id="IPR016181">
    <property type="entry name" value="Acyl_CoA_acyltransferase"/>
</dbReference>
<name>A0AAD0WJZ4_9GAMM</name>
<dbReference type="Proteomes" id="UP000263881">
    <property type="component" value="Chromosome"/>
</dbReference>
<dbReference type="GO" id="GO:0016747">
    <property type="term" value="F:acyltransferase activity, transferring groups other than amino-acyl groups"/>
    <property type="evidence" value="ECO:0007669"/>
    <property type="project" value="InterPro"/>
</dbReference>
<dbReference type="EMBL" id="CP023009">
    <property type="protein sequence ID" value="AXW86242.1"/>
    <property type="molecule type" value="Genomic_DNA"/>
</dbReference>
<evidence type="ECO:0000313" key="5">
    <source>
        <dbReference type="Proteomes" id="UP000263881"/>
    </source>
</evidence>
<dbReference type="Pfam" id="PF13508">
    <property type="entry name" value="Acetyltransf_7"/>
    <property type="match status" value="1"/>
</dbReference>
<keyword evidence="1" id="KW-0808">Transferase</keyword>
<accession>A0AAD0WJZ4</accession>
<dbReference type="Gene3D" id="3.40.630.30">
    <property type="match status" value="1"/>
</dbReference>
<feature type="domain" description="N-acetyltransferase" evidence="3">
    <location>
        <begin position="3"/>
        <end position="162"/>
    </location>
</feature>
<keyword evidence="5" id="KW-1185">Reference proteome</keyword>
<evidence type="ECO:0000313" key="4">
    <source>
        <dbReference type="EMBL" id="AXW86242.1"/>
    </source>
</evidence>
<gene>
    <name evidence="4" type="ORF">CKQ53_04090</name>
</gene>
<dbReference type="KEGG" id="lbq:CKQ53_04090"/>
<dbReference type="CDD" id="cd04301">
    <property type="entry name" value="NAT_SF"/>
    <property type="match status" value="1"/>
</dbReference>
<dbReference type="RefSeq" id="WP_118894676.1">
    <property type="nucleotide sequence ID" value="NZ_CP023009.1"/>
</dbReference>
<keyword evidence="2" id="KW-0012">Acyltransferase</keyword>
<evidence type="ECO:0000259" key="3">
    <source>
        <dbReference type="PROSITE" id="PS51186"/>
    </source>
</evidence>
<dbReference type="PANTHER" id="PTHR43800:SF1">
    <property type="entry name" value="PEPTIDYL-LYSINE N-ACETYLTRANSFERASE YJAB"/>
    <property type="match status" value="1"/>
</dbReference>
<proteinExistence type="predicted"/>
<reference evidence="4 5" key="1">
    <citation type="submission" date="2017-08" db="EMBL/GenBank/DDBJ databases">
        <title>Comparative genomics of bacteria isolated from necrotic lesions of AOD affected trees.</title>
        <authorList>
            <person name="Doonan J."/>
            <person name="Denman S."/>
            <person name="McDonald J.E."/>
        </authorList>
    </citation>
    <scope>NUCLEOTIDE SEQUENCE [LARGE SCALE GENOMIC DNA]</scope>
    <source>
        <strain evidence="4 5">477</strain>
    </source>
</reference>
<evidence type="ECO:0000256" key="1">
    <source>
        <dbReference type="ARBA" id="ARBA00022679"/>
    </source>
</evidence>
<sequence length="178" mass="20132">MSLRFRLATLADDDAFLALMAAAYAPIRALAIHFDAAHADLDSVRRHIQNHGVYVMEKEGRLASSFTVRYPWGLNPGPYGLPHLGWFATHPDFKQQGLGRQMLTWLEQEILVGQLKTPAVTLGTAQQHPWLLAMYQNYGFEIIGQADLGKGHLTIYMKKVFNPQHDPQWTQHPSTREA</sequence>
<dbReference type="PANTHER" id="PTHR43800">
    <property type="entry name" value="PEPTIDYL-LYSINE N-ACETYLTRANSFERASE YJAB"/>
    <property type="match status" value="1"/>
</dbReference>
<protein>
    <submittedName>
        <fullName evidence="4">GNAT family N-acetyltransferase</fullName>
    </submittedName>
</protein>
<dbReference type="PROSITE" id="PS51186">
    <property type="entry name" value="GNAT"/>
    <property type="match status" value="1"/>
</dbReference>
<evidence type="ECO:0000256" key="2">
    <source>
        <dbReference type="ARBA" id="ARBA00023315"/>
    </source>
</evidence>
<dbReference type="SUPFAM" id="SSF55729">
    <property type="entry name" value="Acyl-CoA N-acyltransferases (Nat)"/>
    <property type="match status" value="1"/>
</dbReference>
<dbReference type="InterPro" id="IPR000182">
    <property type="entry name" value="GNAT_dom"/>
</dbReference>
<organism evidence="4 5">
    <name type="scientific">Lonsdalea britannica</name>
    <dbReference type="NCBI Taxonomy" id="1082704"/>
    <lineage>
        <taxon>Bacteria</taxon>
        <taxon>Pseudomonadati</taxon>
        <taxon>Pseudomonadota</taxon>
        <taxon>Gammaproteobacteria</taxon>
        <taxon>Enterobacterales</taxon>
        <taxon>Pectobacteriaceae</taxon>
        <taxon>Lonsdalea</taxon>
    </lineage>
</organism>
<dbReference type="AlphaFoldDB" id="A0AAD0WJZ4"/>